<reference evidence="2 3" key="1">
    <citation type="submission" date="2015-11" db="EMBL/GenBank/DDBJ databases">
        <title>Genomic analysis of 38 Legionella species identifies large and diverse effector repertoires.</title>
        <authorList>
            <person name="Burstein D."/>
            <person name="Amaro F."/>
            <person name="Zusman T."/>
            <person name="Lifshitz Z."/>
            <person name="Cohen O."/>
            <person name="Gilbert J.A."/>
            <person name="Pupko T."/>
            <person name="Shuman H.A."/>
            <person name="Segal G."/>
        </authorList>
    </citation>
    <scope>NUCLEOTIDE SEQUENCE [LARGE SCALE GENOMIC DNA]</scope>
    <source>
        <strain evidence="2 3">ATCC 51914</strain>
    </source>
</reference>
<evidence type="ECO:0000313" key="3">
    <source>
        <dbReference type="Proteomes" id="UP000054729"/>
    </source>
</evidence>
<evidence type="ECO:0000256" key="1">
    <source>
        <dbReference type="SAM" id="Phobius"/>
    </source>
</evidence>
<keyword evidence="1" id="KW-0472">Membrane</keyword>
<dbReference type="EMBL" id="LNZB01000051">
    <property type="protein sequence ID" value="KTD76484.1"/>
    <property type="molecule type" value="Genomic_DNA"/>
</dbReference>
<evidence type="ECO:0000313" key="2">
    <source>
        <dbReference type="EMBL" id="KTD76484.1"/>
    </source>
</evidence>
<protein>
    <submittedName>
        <fullName evidence="2">Coiled-coil protein</fullName>
    </submittedName>
</protein>
<keyword evidence="3" id="KW-1185">Reference proteome</keyword>
<dbReference type="PATRIC" id="fig|66969.6.peg.2398"/>
<accession>A0A0W1A585</accession>
<dbReference type="AlphaFoldDB" id="A0A0W1A585"/>
<feature type="transmembrane region" description="Helical" evidence="1">
    <location>
        <begin position="464"/>
        <end position="483"/>
    </location>
</feature>
<feature type="transmembrane region" description="Helical" evidence="1">
    <location>
        <begin position="376"/>
        <end position="401"/>
    </location>
</feature>
<dbReference type="OrthoDB" id="5652260at2"/>
<dbReference type="STRING" id="66969.Lwal_2206"/>
<gene>
    <name evidence="2" type="ORF">Lwal_2206</name>
</gene>
<feature type="transmembrane region" description="Helical" evidence="1">
    <location>
        <begin position="552"/>
        <end position="578"/>
    </location>
</feature>
<dbReference type="RefSeq" id="WP_058480837.1">
    <property type="nucleotide sequence ID" value="NZ_CAAAIQ010000001.1"/>
</dbReference>
<organism evidence="2 3">
    <name type="scientific">Legionella waltersii</name>
    <dbReference type="NCBI Taxonomy" id="66969"/>
    <lineage>
        <taxon>Bacteria</taxon>
        <taxon>Pseudomonadati</taxon>
        <taxon>Pseudomonadota</taxon>
        <taxon>Gammaproteobacteria</taxon>
        <taxon>Legionellales</taxon>
        <taxon>Legionellaceae</taxon>
        <taxon>Legionella</taxon>
    </lineage>
</organism>
<feature type="transmembrane region" description="Helical" evidence="1">
    <location>
        <begin position="489"/>
        <end position="509"/>
    </location>
</feature>
<proteinExistence type="predicted"/>
<name>A0A0W1A585_9GAMM</name>
<keyword evidence="1" id="KW-0812">Transmembrane</keyword>
<sequence length="619" mass="70699">MAYTKQNAAFQRDKQQFFQQLPENKKIDDQFDWVDARSETIGYSFLLRNHTALIEEFTQMWNVLQGESIEDREAFWFYSYYCASLLESFYLAYGQQGNATRYAKIKQDIKNKLNGLEPEDVPEPQFIESMYNAFIEGFSSLVKAPFHISQIRDYVAYSNLCRIYWAFCRLTLTSGLRLANSIGLISKLDAVLGTHTDVEKIIGVFEAPIGVINYFSVGFFLIRFAIDAGLLIKHTFFPNELEKGAASGCDISKLENLPGAATIEQYRNNYILVQSEHDDDPVLFYIPKVGQAQRLTLKDAAKFKRAMNEKMQNDLSIRLTAKEVKDLITQETDENHSPEVTTRWERFKHELYKRHCNFANDLVWATVNFLTNFNTLVGISGPAAIAITSVFLCFDVAMAFYKCHLAKKEYLTKRSQYEQEIADYMKPDNYNHLSEKQRLIHIDMLRKQLVELEISYKIKESTSYYSAAAAALLMIGFTAAMIFNPGLIAVAAFFVCTIAVGMYLSTGAYSKYAEMGLRLEQAEMTGKNLALTRKEYETARNEFIFAMVKNTVVPMVLIATFAICWPAAVVLTALYVGYEVYRAFSKHPGQQEAEQIALAAPEEEVDLQNHEKAPDWCFV</sequence>
<dbReference type="Proteomes" id="UP000054729">
    <property type="component" value="Unassembled WGS sequence"/>
</dbReference>
<comment type="caution">
    <text evidence="2">The sequence shown here is derived from an EMBL/GenBank/DDBJ whole genome shotgun (WGS) entry which is preliminary data.</text>
</comment>
<keyword evidence="1" id="KW-1133">Transmembrane helix</keyword>